<dbReference type="PANTHER" id="PTHR45786">
    <property type="entry name" value="DNA BINDING PROTEIN-LIKE"/>
    <property type="match status" value="1"/>
</dbReference>
<evidence type="ECO:0000313" key="4">
    <source>
        <dbReference type="Proteomes" id="UP001237642"/>
    </source>
</evidence>
<accession>A0AAD8IHN6</accession>
<name>A0AAD8IHN6_9APIA</name>
<dbReference type="Proteomes" id="UP001237642">
    <property type="component" value="Unassembled WGS sequence"/>
</dbReference>
<reference evidence="3" key="2">
    <citation type="submission" date="2023-05" db="EMBL/GenBank/DDBJ databases">
        <authorList>
            <person name="Schelkunov M.I."/>
        </authorList>
    </citation>
    <scope>NUCLEOTIDE SEQUENCE</scope>
    <source>
        <strain evidence="3">Hsosn_3</strain>
        <tissue evidence="3">Leaf</tissue>
    </source>
</reference>
<dbReference type="Pfam" id="PF14214">
    <property type="entry name" value="Helitron_like_N"/>
    <property type="match status" value="1"/>
</dbReference>
<proteinExistence type="predicted"/>
<dbReference type="EMBL" id="JAUIZM010000005">
    <property type="protein sequence ID" value="KAK1385343.1"/>
    <property type="molecule type" value="Genomic_DNA"/>
</dbReference>
<sequence>MDPPSRKRGRPRVVVTEAVAVARREAGRQRAAARRRGAPSETPLRRRNINLMKTTFASGNAKHDLGNPDQVCRFCGAYVWKDEFTGRHVGQGPKAFSICCGKGKVQLPLLQATPPELASLLTGTGARERKFQTNSRMYNTIFALCSFGGNVDDSVNRGPGPYVFRLCDLTYHSMGSLAPPDGCTPKFAQFYMYDGQEAVNHRLNFPRTSGALDPDIVAALLQMLTTVNALVHIFKQVWERFPPSNQIPVRLRLLERRSNDGRYVNMPSANDYEFADLTKNSVLGRVVAGVYTIEFQKRGLPHAHIKEHMKDYGGEPNTSRQQARRPV</sequence>
<feature type="domain" description="Helitron helicase-like" evidence="2">
    <location>
        <begin position="274"/>
        <end position="305"/>
    </location>
</feature>
<evidence type="ECO:0000259" key="2">
    <source>
        <dbReference type="Pfam" id="PF14214"/>
    </source>
</evidence>
<evidence type="ECO:0000256" key="1">
    <source>
        <dbReference type="SAM" id="MobiDB-lite"/>
    </source>
</evidence>
<dbReference type="InterPro" id="IPR025476">
    <property type="entry name" value="Helitron_helicase-like"/>
</dbReference>
<gene>
    <name evidence="3" type="ORF">POM88_023078</name>
</gene>
<feature type="region of interest" description="Disordered" evidence="1">
    <location>
        <begin position="25"/>
        <end position="44"/>
    </location>
</feature>
<protein>
    <recommendedName>
        <fullName evidence="2">Helitron helicase-like domain-containing protein</fullName>
    </recommendedName>
</protein>
<reference evidence="3" key="1">
    <citation type="submission" date="2023-02" db="EMBL/GenBank/DDBJ databases">
        <title>Genome of toxic invasive species Heracleum sosnowskyi carries increased number of genes despite the absence of recent whole-genome duplications.</title>
        <authorList>
            <person name="Schelkunov M."/>
            <person name="Shtratnikova V."/>
            <person name="Makarenko M."/>
            <person name="Klepikova A."/>
            <person name="Omelchenko D."/>
            <person name="Novikova G."/>
            <person name="Obukhova E."/>
            <person name="Bogdanov V."/>
            <person name="Penin A."/>
            <person name="Logacheva M."/>
        </authorList>
    </citation>
    <scope>NUCLEOTIDE SEQUENCE</scope>
    <source>
        <strain evidence="3">Hsosn_3</strain>
        <tissue evidence="3">Leaf</tissue>
    </source>
</reference>
<dbReference type="PANTHER" id="PTHR45786:SF74">
    <property type="entry name" value="ATP-DEPENDENT DNA HELICASE"/>
    <property type="match status" value="1"/>
</dbReference>
<keyword evidence="4" id="KW-1185">Reference proteome</keyword>
<comment type="caution">
    <text evidence="3">The sequence shown here is derived from an EMBL/GenBank/DDBJ whole genome shotgun (WGS) entry which is preliminary data.</text>
</comment>
<organism evidence="3 4">
    <name type="scientific">Heracleum sosnowskyi</name>
    <dbReference type="NCBI Taxonomy" id="360622"/>
    <lineage>
        <taxon>Eukaryota</taxon>
        <taxon>Viridiplantae</taxon>
        <taxon>Streptophyta</taxon>
        <taxon>Embryophyta</taxon>
        <taxon>Tracheophyta</taxon>
        <taxon>Spermatophyta</taxon>
        <taxon>Magnoliopsida</taxon>
        <taxon>eudicotyledons</taxon>
        <taxon>Gunneridae</taxon>
        <taxon>Pentapetalae</taxon>
        <taxon>asterids</taxon>
        <taxon>campanulids</taxon>
        <taxon>Apiales</taxon>
        <taxon>Apiaceae</taxon>
        <taxon>Apioideae</taxon>
        <taxon>apioid superclade</taxon>
        <taxon>Tordylieae</taxon>
        <taxon>Tordyliinae</taxon>
        <taxon>Heracleum</taxon>
    </lineage>
</organism>
<dbReference type="AlphaFoldDB" id="A0AAD8IHN6"/>
<evidence type="ECO:0000313" key="3">
    <source>
        <dbReference type="EMBL" id="KAK1385343.1"/>
    </source>
</evidence>